<dbReference type="Proteomes" id="UP000219452">
    <property type="component" value="Unassembled WGS sequence"/>
</dbReference>
<dbReference type="AlphaFoldDB" id="A0A286GK76"/>
<proteinExistence type="predicted"/>
<dbReference type="InterPro" id="IPR046336">
    <property type="entry name" value="Lon_prtase_N_sf"/>
</dbReference>
<evidence type="ECO:0000259" key="1">
    <source>
        <dbReference type="SMART" id="SM00464"/>
    </source>
</evidence>
<dbReference type="Pfam" id="PF02190">
    <property type="entry name" value="LON_substr_bdg"/>
    <property type="match status" value="1"/>
</dbReference>
<dbReference type="InterPro" id="IPR015947">
    <property type="entry name" value="PUA-like_sf"/>
</dbReference>
<feature type="domain" description="Lon N-terminal" evidence="1">
    <location>
        <begin position="31"/>
        <end position="207"/>
    </location>
</feature>
<reference evidence="3" key="1">
    <citation type="submission" date="2017-09" db="EMBL/GenBank/DDBJ databases">
        <authorList>
            <person name="Varghese N."/>
            <person name="Submissions S."/>
        </authorList>
    </citation>
    <scope>NUCLEOTIDE SEQUENCE [LARGE SCALE GENOMIC DNA]</scope>
    <source>
        <strain evidence="3">DSM 29961</strain>
    </source>
</reference>
<protein>
    <recommendedName>
        <fullName evidence="1">Lon N-terminal domain-containing protein</fullName>
    </recommendedName>
</protein>
<name>A0A286GK76_9BACT</name>
<organism evidence="2 3">
    <name type="scientific">Spirosoma fluviale</name>
    <dbReference type="NCBI Taxonomy" id="1597977"/>
    <lineage>
        <taxon>Bacteria</taxon>
        <taxon>Pseudomonadati</taxon>
        <taxon>Bacteroidota</taxon>
        <taxon>Cytophagia</taxon>
        <taxon>Cytophagales</taxon>
        <taxon>Cytophagaceae</taxon>
        <taxon>Spirosoma</taxon>
    </lineage>
</organism>
<dbReference type="EMBL" id="OCNH01000005">
    <property type="protein sequence ID" value="SOD95902.1"/>
    <property type="molecule type" value="Genomic_DNA"/>
</dbReference>
<keyword evidence="3" id="KW-1185">Reference proteome</keyword>
<evidence type="ECO:0000313" key="2">
    <source>
        <dbReference type="EMBL" id="SOD95902.1"/>
    </source>
</evidence>
<dbReference type="Gene3D" id="2.30.130.40">
    <property type="entry name" value="LON domain-like"/>
    <property type="match status" value="1"/>
</dbReference>
<dbReference type="SMART" id="SM00464">
    <property type="entry name" value="LON"/>
    <property type="match status" value="1"/>
</dbReference>
<evidence type="ECO:0000313" key="3">
    <source>
        <dbReference type="Proteomes" id="UP000219452"/>
    </source>
</evidence>
<dbReference type="SUPFAM" id="SSF88697">
    <property type="entry name" value="PUA domain-like"/>
    <property type="match status" value="1"/>
</dbReference>
<sequence length="236" mass="27230">MPKHNPETFVFWNQMPFLTKNPYLFVAMEKTLSLFPLNLIVYPGEDLNLHIFEPRYRQLINECLDEERTFGIPAFINNKLPGYGTEMHVTTLHKRYPDGRMDIKSKGLGVFKLVNFENPIPGKLYAGGEVALVPPGDSYSAHASALTERLERLYNLLQIETDYSATSENLSYKVAHKVGLSIEQEYELLTLETEAERQLFLIQHLNNVLPVVSDMERTKQRIRMNGHFKNLDPLNF</sequence>
<gene>
    <name evidence="2" type="ORF">SAMN06269250_5039</name>
</gene>
<dbReference type="InterPro" id="IPR003111">
    <property type="entry name" value="Lon_prtase_N"/>
</dbReference>
<accession>A0A286GK76</accession>